<organism evidence="2 3">
    <name type="scientific">Chitinibacter bivalviorum</name>
    <dbReference type="NCBI Taxonomy" id="2739434"/>
    <lineage>
        <taxon>Bacteria</taxon>
        <taxon>Pseudomonadati</taxon>
        <taxon>Pseudomonadota</taxon>
        <taxon>Betaproteobacteria</taxon>
        <taxon>Neisseriales</taxon>
        <taxon>Chitinibacteraceae</taxon>
        <taxon>Chitinibacter</taxon>
    </lineage>
</organism>
<feature type="chain" id="PRO_5028916177" evidence="1">
    <location>
        <begin position="19"/>
        <end position="248"/>
    </location>
</feature>
<reference evidence="2 3" key="1">
    <citation type="submission" date="2020-07" db="EMBL/GenBank/DDBJ databases">
        <title>Complete genome sequence of Chitinibacter sp. 2T18.</title>
        <authorList>
            <person name="Bae J.-W."/>
            <person name="Choi J.-W."/>
        </authorList>
    </citation>
    <scope>NUCLEOTIDE SEQUENCE [LARGE SCALE GENOMIC DNA]</scope>
    <source>
        <strain evidence="2 3">2T18</strain>
    </source>
</reference>
<evidence type="ECO:0000313" key="3">
    <source>
        <dbReference type="Proteomes" id="UP000509597"/>
    </source>
</evidence>
<dbReference type="SUPFAM" id="SSF53850">
    <property type="entry name" value="Periplasmic binding protein-like II"/>
    <property type="match status" value="1"/>
</dbReference>
<evidence type="ECO:0000313" key="2">
    <source>
        <dbReference type="EMBL" id="QLG88438.1"/>
    </source>
</evidence>
<proteinExistence type="predicted"/>
<dbReference type="RefSeq" id="WP_179354953.1">
    <property type="nucleotide sequence ID" value="NZ_CP058627.1"/>
</dbReference>
<name>A0A7H9BJL7_9NEIS</name>
<dbReference type="Proteomes" id="UP000509597">
    <property type="component" value="Chromosome"/>
</dbReference>
<dbReference type="EMBL" id="CP058627">
    <property type="protein sequence ID" value="QLG88438.1"/>
    <property type="molecule type" value="Genomic_DNA"/>
</dbReference>
<accession>A0A7H9BJL7</accession>
<gene>
    <name evidence="2" type="ORF">HQ393_09365</name>
</gene>
<dbReference type="KEGG" id="chiz:HQ393_09365"/>
<feature type="signal peptide" evidence="1">
    <location>
        <begin position="1"/>
        <end position="18"/>
    </location>
</feature>
<evidence type="ECO:0000256" key="1">
    <source>
        <dbReference type="SAM" id="SignalP"/>
    </source>
</evidence>
<protein>
    <submittedName>
        <fullName evidence="2">Transporter substrate-binding domain-containing protein</fullName>
    </submittedName>
</protein>
<dbReference type="Gene3D" id="3.40.190.10">
    <property type="entry name" value="Periplasmic binding protein-like II"/>
    <property type="match status" value="2"/>
</dbReference>
<keyword evidence="3" id="KW-1185">Reference proteome</keyword>
<keyword evidence="1" id="KW-0732">Signal</keyword>
<dbReference type="AlphaFoldDB" id="A0A7H9BJL7"/>
<sequence>MKLAFAVIALFSASVASAQEVLRMAIDEAWNPPQIMKQMGKPAGGLFFDLMTQIAINAGASPQWHLLSRKRLLNTLNANDIDLICHTNPKWLSNQYSPERWSSLFIKQENVVIAPPGRTRAAINFDSPDLLNLNIGTILGFNYPRLNNALARNSIRRIDSGSQDILLKHTHSGLLPLAVANRINVDYFNQSQDKKNRIEIIQTLDIQDTYCLISSSPNIPAQKIKDAISQLHTSGQLTQILARYQLQK</sequence>